<dbReference type="PANTHER" id="PTHR36437:SF2">
    <property type="entry name" value="GLYOXALASE_BLEOMYCIN RESISTANCE PROTEIN_DIOXYGENASE"/>
    <property type="match status" value="1"/>
</dbReference>
<evidence type="ECO:0000259" key="1">
    <source>
        <dbReference type="PROSITE" id="PS51819"/>
    </source>
</evidence>
<dbReference type="SUPFAM" id="SSF54593">
    <property type="entry name" value="Glyoxalase/Bleomycin resistance protein/Dihydroxybiphenyl dioxygenase"/>
    <property type="match status" value="1"/>
</dbReference>
<dbReference type="Pfam" id="PF00903">
    <property type="entry name" value="Glyoxalase"/>
    <property type="match status" value="1"/>
</dbReference>
<comment type="caution">
    <text evidence="2">The sequence shown here is derived from an EMBL/GenBank/DDBJ whole genome shotgun (WGS) entry which is preliminary data.</text>
</comment>
<evidence type="ECO:0000313" key="3">
    <source>
        <dbReference type="Proteomes" id="UP001589758"/>
    </source>
</evidence>
<sequence length="126" mass="14293">MITFYQLMLYVDDQNKIADFWVKNLDFSIIKNDNLSGVPIIVLSDGRENGTQIVLHDKKLIASYQPELNLAMPSILLSTQQDLELLYEKFKANKIIVGDLATLPTGQKIFNFSDPENNYIAIIQAT</sequence>
<dbReference type="RefSeq" id="WP_385877148.1">
    <property type="nucleotide sequence ID" value="NZ_JBHLXE010000089.1"/>
</dbReference>
<organism evidence="2 3">
    <name type="scientific">Thorsellia kenyensis</name>
    <dbReference type="NCBI Taxonomy" id="1549888"/>
    <lineage>
        <taxon>Bacteria</taxon>
        <taxon>Pseudomonadati</taxon>
        <taxon>Pseudomonadota</taxon>
        <taxon>Gammaproteobacteria</taxon>
        <taxon>Enterobacterales</taxon>
        <taxon>Thorselliaceae</taxon>
        <taxon>Thorsellia</taxon>
    </lineage>
</organism>
<reference evidence="2 3" key="1">
    <citation type="submission" date="2024-09" db="EMBL/GenBank/DDBJ databases">
        <authorList>
            <person name="Sun Q."/>
            <person name="Mori K."/>
        </authorList>
    </citation>
    <scope>NUCLEOTIDE SEQUENCE [LARGE SCALE GENOMIC DNA]</scope>
    <source>
        <strain evidence="2 3">CCM 8545</strain>
    </source>
</reference>
<evidence type="ECO:0000313" key="2">
    <source>
        <dbReference type="EMBL" id="MFC0180034.1"/>
    </source>
</evidence>
<dbReference type="InterPro" id="IPR029068">
    <property type="entry name" value="Glyas_Bleomycin-R_OHBP_Dase"/>
</dbReference>
<dbReference type="Gene3D" id="3.10.180.10">
    <property type="entry name" value="2,3-Dihydroxybiphenyl 1,2-Dioxygenase, domain 1"/>
    <property type="match status" value="1"/>
</dbReference>
<dbReference type="PANTHER" id="PTHR36437">
    <property type="entry name" value="GLYOXALASE/BLEOMYCIN RESISTANCE PROTEIN/DIOXYGENASE"/>
    <property type="match status" value="1"/>
</dbReference>
<dbReference type="EMBL" id="JBHLXE010000089">
    <property type="protein sequence ID" value="MFC0180034.1"/>
    <property type="molecule type" value="Genomic_DNA"/>
</dbReference>
<dbReference type="Proteomes" id="UP001589758">
    <property type="component" value="Unassembled WGS sequence"/>
</dbReference>
<feature type="domain" description="VOC" evidence="1">
    <location>
        <begin position="3"/>
        <end position="125"/>
    </location>
</feature>
<accession>A0ABV6CAN4</accession>
<name>A0ABV6CAN4_9GAMM</name>
<protein>
    <submittedName>
        <fullName evidence="2">VOC family protein</fullName>
    </submittedName>
</protein>
<gene>
    <name evidence="2" type="ORF">ACFFIT_08080</name>
</gene>
<dbReference type="InterPro" id="IPR004360">
    <property type="entry name" value="Glyas_Fos-R_dOase_dom"/>
</dbReference>
<proteinExistence type="predicted"/>
<dbReference type="InterPro" id="IPR037523">
    <property type="entry name" value="VOC_core"/>
</dbReference>
<keyword evidence="3" id="KW-1185">Reference proteome</keyword>
<dbReference type="PROSITE" id="PS51819">
    <property type="entry name" value="VOC"/>
    <property type="match status" value="1"/>
</dbReference>